<protein>
    <submittedName>
        <fullName evidence="2">Uncharacterized protein</fullName>
    </submittedName>
</protein>
<keyword evidence="3" id="KW-1185">Reference proteome</keyword>
<feature type="region of interest" description="Disordered" evidence="1">
    <location>
        <begin position="1"/>
        <end position="41"/>
    </location>
</feature>
<dbReference type="AlphaFoldDB" id="A0A1Y2LZR7"/>
<organism evidence="2 3">
    <name type="scientific">Epicoccum nigrum</name>
    <name type="common">Soil fungus</name>
    <name type="synonym">Epicoccum purpurascens</name>
    <dbReference type="NCBI Taxonomy" id="105696"/>
    <lineage>
        <taxon>Eukaryota</taxon>
        <taxon>Fungi</taxon>
        <taxon>Dikarya</taxon>
        <taxon>Ascomycota</taxon>
        <taxon>Pezizomycotina</taxon>
        <taxon>Dothideomycetes</taxon>
        <taxon>Pleosporomycetidae</taxon>
        <taxon>Pleosporales</taxon>
        <taxon>Pleosporineae</taxon>
        <taxon>Didymellaceae</taxon>
        <taxon>Epicoccum</taxon>
    </lineage>
</organism>
<dbReference type="InParanoid" id="A0A1Y2LZR7"/>
<evidence type="ECO:0000313" key="3">
    <source>
        <dbReference type="Proteomes" id="UP000193240"/>
    </source>
</evidence>
<name>A0A1Y2LZR7_EPING</name>
<proteinExistence type="predicted"/>
<gene>
    <name evidence="2" type="ORF">B5807_05464</name>
</gene>
<evidence type="ECO:0000256" key="1">
    <source>
        <dbReference type="SAM" id="MobiDB-lite"/>
    </source>
</evidence>
<reference evidence="2 3" key="1">
    <citation type="journal article" date="2017" name="Genome Announc.">
        <title>Genome sequence of the saprophytic ascomycete Epicoccum nigrum ICMP 19927 strain isolated from New Zealand.</title>
        <authorList>
            <person name="Fokin M."/>
            <person name="Fleetwood D."/>
            <person name="Weir B.S."/>
            <person name="Villas-Boas S.G."/>
        </authorList>
    </citation>
    <scope>NUCLEOTIDE SEQUENCE [LARGE SCALE GENOMIC DNA]</scope>
    <source>
        <strain evidence="2 3">ICMP 19927</strain>
    </source>
</reference>
<dbReference type="EMBL" id="KZ107844">
    <property type="protein sequence ID" value="OSS49385.1"/>
    <property type="molecule type" value="Genomic_DNA"/>
</dbReference>
<dbReference type="Proteomes" id="UP000193240">
    <property type="component" value="Unassembled WGS sequence"/>
</dbReference>
<evidence type="ECO:0000313" key="2">
    <source>
        <dbReference type="EMBL" id="OSS49385.1"/>
    </source>
</evidence>
<sequence length="114" mass="12697">MSSEIDVRQKSKQLKSVARQRSSQSADAPKPPSAQRHAKAARHFLSMSSWMQTPSILVLREYHLGKQCPPQGHIFDPVVNGSPSHCLTDPVHHHQGQCGEIQGLYGCRRCFLPS</sequence>
<accession>A0A1Y2LZR7</accession>